<organism evidence="1 2">
    <name type="scientific">Russula earlei</name>
    <dbReference type="NCBI Taxonomy" id="71964"/>
    <lineage>
        <taxon>Eukaryota</taxon>
        <taxon>Fungi</taxon>
        <taxon>Dikarya</taxon>
        <taxon>Basidiomycota</taxon>
        <taxon>Agaricomycotina</taxon>
        <taxon>Agaricomycetes</taxon>
        <taxon>Russulales</taxon>
        <taxon>Russulaceae</taxon>
        <taxon>Russula</taxon>
    </lineage>
</organism>
<evidence type="ECO:0000313" key="2">
    <source>
        <dbReference type="Proteomes" id="UP001207468"/>
    </source>
</evidence>
<evidence type="ECO:0000313" key="1">
    <source>
        <dbReference type="EMBL" id="KAI9452985.1"/>
    </source>
</evidence>
<protein>
    <submittedName>
        <fullName evidence="1">Uncharacterized protein</fullName>
    </submittedName>
</protein>
<dbReference type="Proteomes" id="UP001207468">
    <property type="component" value="Unassembled WGS sequence"/>
</dbReference>
<name>A0ACC0TY12_9AGAM</name>
<reference evidence="1" key="1">
    <citation type="submission" date="2021-03" db="EMBL/GenBank/DDBJ databases">
        <title>Evolutionary priming and transition to the ectomycorrhizal habit in an iconic lineage of mushroom-forming fungi: is preadaptation a requirement?</title>
        <authorList>
            <consortium name="DOE Joint Genome Institute"/>
            <person name="Looney B.P."/>
            <person name="Miyauchi S."/>
            <person name="Morin E."/>
            <person name="Drula E."/>
            <person name="Courty P.E."/>
            <person name="Chicoki N."/>
            <person name="Fauchery L."/>
            <person name="Kohler A."/>
            <person name="Kuo A."/>
            <person name="LaButti K."/>
            <person name="Pangilinan J."/>
            <person name="Lipzen A."/>
            <person name="Riley R."/>
            <person name="Andreopoulos W."/>
            <person name="He G."/>
            <person name="Johnson J."/>
            <person name="Barry K.W."/>
            <person name="Grigoriev I.V."/>
            <person name="Nagy L."/>
            <person name="Hibbett D."/>
            <person name="Henrissat B."/>
            <person name="Matheny P.B."/>
            <person name="Labbe J."/>
            <person name="Martin A.F."/>
        </authorList>
    </citation>
    <scope>NUCLEOTIDE SEQUENCE</scope>
    <source>
        <strain evidence="1">BPL698</strain>
    </source>
</reference>
<accession>A0ACC0TY12</accession>
<proteinExistence type="predicted"/>
<gene>
    <name evidence="1" type="ORF">F5148DRAFT_493489</name>
</gene>
<sequence length="172" mass="18819">MHSSTVFAILCLALGVTPSFAIILPRSGNPSTSRPSGEVQENKHRTKPLPSGATRIAHNPSDRHDGPPPTKGKDPERELMAERQSLPTRKLRLSTLQVTNLSASNNVNHYKTEEFPSPREPSPMNHPAVGSSNPPENVEPERLVEFQKAASEVDVSEKDTLSRQPRPHTAPS</sequence>
<dbReference type="EMBL" id="JAGFNK010000321">
    <property type="protein sequence ID" value="KAI9452985.1"/>
    <property type="molecule type" value="Genomic_DNA"/>
</dbReference>
<comment type="caution">
    <text evidence="1">The sequence shown here is derived from an EMBL/GenBank/DDBJ whole genome shotgun (WGS) entry which is preliminary data.</text>
</comment>
<keyword evidence="2" id="KW-1185">Reference proteome</keyword>